<dbReference type="GO" id="GO:0070814">
    <property type="term" value="P:hydrogen sulfide biosynthetic process"/>
    <property type="evidence" value="ECO:0007669"/>
    <property type="project" value="UniProtKB-UniRule"/>
</dbReference>
<evidence type="ECO:0000256" key="6">
    <source>
        <dbReference type="HAMAP-Rule" id="MF_00063"/>
    </source>
</evidence>
<dbReference type="PANTHER" id="PTHR46482">
    <property type="entry name" value="5'-ADENYLYLSULFATE REDUCTASE 3, CHLOROPLASTIC"/>
    <property type="match status" value="1"/>
</dbReference>
<organism evidence="8 9">
    <name type="scientific">Consotaella salsifontis</name>
    <dbReference type="NCBI Taxonomy" id="1365950"/>
    <lineage>
        <taxon>Bacteria</taxon>
        <taxon>Pseudomonadati</taxon>
        <taxon>Pseudomonadota</taxon>
        <taxon>Alphaproteobacteria</taxon>
        <taxon>Hyphomicrobiales</taxon>
        <taxon>Aurantimonadaceae</taxon>
        <taxon>Consotaella</taxon>
    </lineage>
</organism>
<keyword evidence="2 6" id="KW-0479">Metal-binding</keyword>
<feature type="binding site" evidence="6">
    <location>
        <position position="122"/>
    </location>
    <ligand>
        <name>[4Fe-4S] cluster</name>
        <dbReference type="ChEBI" id="CHEBI:49883"/>
    </ligand>
</feature>
<dbReference type="GO" id="GO:0046872">
    <property type="term" value="F:metal ion binding"/>
    <property type="evidence" value="ECO:0007669"/>
    <property type="project" value="UniProtKB-KW"/>
</dbReference>
<dbReference type="RefSeq" id="WP_078709132.1">
    <property type="nucleotide sequence ID" value="NZ_FUXL01000010.1"/>
</dbReference>
<comment type="pathway">
    <text evidence="6">Sulfur metabolism; hydrogen sulfide biosynthesis; sulfite from sulfate.</text>
</comment>
<comment type="function">
    <text evidence="6">Catalyzes the formation of sulfite from adenosine 5'-phosphosulfate (APS) using thioredoxin as an electron donor.</text>
</comment>
<keyword evidence="4 6" id="KW-0408">Iron</keyword>
<dbReference type="GO" id="GO:0005737">
    <property type="term" value="C:cytoplasm"/>
    <property type="evidence" value="ECO:0007669"/>
    <property type="project" value="UniProtKB-SubCell"/>
</dbReference>
<protein>
    <recommendedName>
        <fullName evidence="6">Adenosine 5'-phosphosulfate reductase</fullName>
        <shortName evidence="6">APS reductase</shortName>
        <ecNumber evidence="6">1.8.4.10</ecNumber>
    </recommendedName>
    <alternativeName>
        <fullName evidence="6">5'-adenylylsulfate reductase</fullName>
    </alternativeName>
    <alternativeName>
        <fullName evidence="6">Thioredoxin-dependent 5'-adenylylsulfate reductase</fullName>
    </alternativeName>
</protein>
<keyword evidence="3 6" id="KW-0560">Oxidoreductase</keyword>
<evidence type="ECO:0000256" key="3">
    <source>
        <dbReference type="ARBA" id="ARBA00023002"/>
    </source>
</evidence>
<gene>
    <name evidence="6" type="primary">cysH</name>
    <name evidence="8" type="ORF">SAMN05428963_11021</name>
</gene>
<dbReference type="PANTHER" id="PTHR46482:SF9">
    <property type="entry name" value="5'-ADENYLYLSULFATE REDUCTASE 1, CHLOROPLASTIC"/>
    <property type="match status" value="1"/>
</dbReference>
<keyword evidence="9" id="KW-1185">Reference proteome</keyword>
<proteinExistence type="inferred from homology"/>
<dbReference type="GO" id="GO:0019379">
    <property type="term" value="P:sulfate assimilation, phosphoadenylyl sulfate reduction by phosphoadenylyl-sulfate reductase (thioredoxin)"/>
    <property type="evidence" value="ECO:0007669"/>
    <property type="project" value="UniProtKB-UniRule"/>
</dbReference>
<dbReference type="GO" id="GO:0004604">
    <property type="term" value="F:phosphoadenylyl-sulfate reductase (thioredoxin) activity"/>
    <property type="evidence" value="ECO:0007669"/>
    <property type="project" value="UniProtKB-UniRule"/>
</dbReference>
<comment type="cofactor">
    <cofactor evidence="6">
        <name>[4Fe-4S] cluster</name>
        <dbReference type="ChEBI" id="CHEBI:49883"/>
    </cofactor>
    <text evidence="6">Binds 1 [4Fe-4S] cluster per subunit.</text>
</comment>
<evidence type="ECO:0000259" key="7">
    <source>
        <dbReference type="Pfam" id="PF01507"/>
    </source>
</evidence>
<keyword evidence="5 6" id="KW-0411">Iron-sulfur</keyword>
<dbReference type="NCBIfam" id="NF002537">
    <property type="entry name" value="PRK02090.1"/>
    <property type="match status" value="1"/>
</dbReference>
<dbReference type="Pfam" id="PF01507">
    <property type="entry name" value="PAPS_reduct"/>
    <property type="match status" value="1"/>
</dbReference>
<dbReference type="OrthoDB" id="9794018at2"/>
<dbReference type="EC" id="1.8.4.10" evidence="6"/>
<dbReference type="CDD" id="cd23945">
    <property type="entry name" value="PAPS_reductase"/>
    <property type="match status" value="1"/>
</dbReference>
<name>A0A1T4SDE4_9HYPH</name>
<dbReference type="InterPro" id="IPR002500">
    <property type="entry name" value="PAPS_reduct_dom"/>
</dbReference>
<dbReference type="GO" id="GO:0051539">
    <property type="term" value="F:4 iron, 4 sulfur cluster binding"/>
    <property type="evidence" value="ECO:0007669"/>
    <property type="project" value="UniProtKB-UniRule"/>
</dbReference>
<sequence>MSARDSGALAESLDSAFAGMTPLDRLRLLAERVKGRLVFTTSFGLEDQMLTHLVFANALPIEVVTLDTGRLFPETYALWRRTEETYGRRIRAKYPRGESLEALIEDQGIDGFYFGADMRKACCFARKVEPLSRALSGASGWVTGLRADQSANRHTMAFVAFDAAHGLIKANPLLDWSREAIRRFAEAEGLPVNPLHDRGFLSIGCAPCTRAVKPGEDERAGRWWWEAEGKKECGLHTVEGASASALNLAEGAGS</sequence>
<dbReference type="PIRSF" id="PIRSF000857">
    <property type="entry name" value="PAPS_reductase"/>
    <property type="match status" value="1"/>
</dbReference>
<evidence type="ECO:0000256" key="4">
    <source>
        <dbReference type="ARBA" id="ARBA00023004"/>
    </source>
</evidence>
<feature type="active site" description="Nucleophile; cysteine thiosulfonate intermediate" evidence="6">
    <location>
        <position position="233"/>
    </location>
</feature>
<feature type="binding site" evidence="6">
    <location>
        <position position="208"/>
    </location>
    <ligand>
        <name>[4Fe-4S] cluster</name>
        <dbReference type="ChEBI" id="CHEBI:49883"/>
    </ligand>
</feature>
<dbReference type="GO" id="GO:0043866">
    <property type="term" value="F:adenylyl-sulfate reductase (thioredoxin) activity"/>
    <property type="evidence" value="ECO:0007669"/>
    <property type="project" value="UniProtKB-EC"/>
</dbReference>
<feature type="binding site" evidence="6">
    <location>
        <position position="123"/>
    </location>
    <ligand>
        <name>[4Fe-4S] cluster</name>
        <dbReference type="ChEBI" id="CHEBI:49883"/>
    </ligand>
</feature>
<dbReference type="AlphaFoldDB" id="A0A1T4SDE4"/>
<dbReference type="Proteomes" id="UP000190135">
    <property type="component" value="Unassembled WGS sequence"/>
</dbReference>
<accession>A0A1T4SDE4</accession>
<dbReference type="EMBL" id="FUXL01000010">
    <property type="protein sequence ID" value="SKA25888.1"/>
    <property type="molecule type" value="Genomic_DNA"/>
</dbReference>
<comment type="subcellular location">
    <subcellularLocation>
        <location evidence="6">Cytoplasm</location>
    </subcellularLocation>
</comment>
<dbReference type="HAMAP" id="MF_00063">
    <property type="entry name" value="CysH"/>
    <property type="match status" value="1"/>
</dbReference>
<evidence type="ECO:0000256" key="1">
    <source>
        <dbReference type="ARBA" id="ARBA00009732"/>
    </source>
</evidence>
<reference evidence="8 9" key="1">
    <citation type="submission" date="2017-02" db="EMBL/GenBank/DDBJ databases">
        <authorList>
            <person name="Peterson S.W."/>
        </authorList>
    </citation>
    <scope>NUCLEOTIDE SEQUENCE [LARGE SCALE GENOMIC DNA]</scope>
    <source>
        <strain evidence="8 9">USBA 369</strain>
    </source>
</reference>
<dbReference type="InterPro" id="IPR004511">
    <property type="entry name" value="PAPS/APS_Rdtase"/>
</dbReference>
<evidence type="ECO:0000313" key="9">
    <source>
        <dbReference type="Proteomes" id="UP000190135"/>
    </source>
</evidence>
<dbReference type="InterPro" id="IPR014729">
    <property type="entry name" value="Rossmann-like_a/b/a_fold"/>
</dbReference>
<feature type="binding site" evidence="6">
    <location>
        <position position="205"/>
    </location>
    <ligand>
        <name>[4Fe-4S] cluster</name>
        <dbReference type="ChEBI" id="CHEBI:49883"/>
    </ligand>
</feature>
<dbReference type="SUPFAM" id="SSF52402">
    <property type="entry name" value="Adenine nucleotide alpha hydrolases-like"/>
    <property type="match status" value="1"/>
</dbReference>
<feature type="domain" description="Phosphoadenosine phosphosulphate reductase" evidence="7">
    <location>
        <begin position="37"/>
        <end position="211"/>
    </location>
</feature>
<comment type="catalytic activity">
    <reaction evidence="6">
        <text>[thioredoxin]-disulfide + sulfite + AMP + 2 H(+) = adenosine 5'-phosphosulfate + [thioredoxin]-dithiol</text>
        <dbReference type="Rhea" id="RHEA:21976"/>
        <dbReference type="Rhea" id="RHEA-COMP:10698"/>
        <dbReference type="Rhea" id="RHEA-COMP:10700"/>
        <dbReference type="ChEBI" id="CHEBI:15378"/>
        <dbReference type="ChEBI" id="CHEBI:17359"/>
        <dbReference type="ChEBI" id="CHEBI:29950"/>
        <dbReference type="ChEBI" id="CHEBI:50058"/>
        <dbReference type="ChEBI" id="CHEBI:58243"/>
        <dbReference type="ChEBI" id="CHEBI:456215"/>
        <dbReference type="EC" id="1.8.4.10"/>
    </reaction>
</comment>
<dbReference type="Gene3D" id="3.40.50.620">
    <property type="entry name" value="HUPs"/>
    <property type="match status" value="1"/>
</dbReference>
<comment type="similarity">
    <text evidence="1 6">Belongs to the PAPS reductase family. CysH subfamily.</text>
</comment>
<dbReference type="STRING" id="1365950.SAMN05428963_11021"/>
<evidence type="ECO:0000256" key="2">
    <source>
        <dbReference type="ARBA" id="ARBA00022723"/>
    </source>
</evidence>
<evidence type="ECO:0000313" key="8">
    <source>
        <dbReference type="EMBL" id="SKA25888.1"/>
    </source>
</evidence>
<keyword evidence="6" id="KW-0963">Cytoplasm</keyword>
<evidence type="ECO:0000256" key="5">
    <source>
        <dbReference type="ARBA" id="ARBA00023014"/>
    </source>
</evidence>